<sequence>MRHLHRTNPGFVRHGINPMSGDEAVSLHITESACLLPGSRECSLAALLCCFCRGDGYIPVTGEAAEAIAAGLLPHERNKRVERDPDAGIRCICSMRYGVWCL</sequence>
<comment type="caution">
    <text evidence="1">The sequence shown here is derived from an EMBL/GenBank/DDBJ whole genome shotgun (WGS) entry which is preliminary data.</text>
</comment>
<name>A0A0W8FEV0_9ZZZZ</name>
<protein>
    <submittedName>
        <fullName evidence="1">Uncharacterized protein</fullName>
    </submittedName>
</protein>
<organism evidence="1">
    <name type="scientific">hydrocarbon metagenome</name>
    <dbReference type="NCBI Taxonomy" id="938273"/>
    <lineage>
        <taxon>unclassified sequences</taxon>
        <taxon>metagenomes</taxon>
        <taxon>ecological metagenomes</taxon>
    </lineage>
</organism>
<gene>
    <name evidence="1" type="ORF">ASZ90_010865</name>
</gene>
<proteinExistence type="predicted"/>
<dbReference type="EMBL" id="LNQE01001294">
    <property type="protein sequence ID" value="KUG19404.1"/>
    <property type="molecule type" value="Genomic_DNA"/>
</dbReference>
<accession>A0A0W8FEV0</accession>
<reference evidence="1" key="1">
    <citation type="journal article" date="2015" name="Proc. Natl. Acad. Sci. U.S.A.">
        <title>Networks of energetic and metabolic interactions define dynamics in microbial communities.</title>
        <authorList>
            <person name="Embree M."/>
            <person name="Liu J.K."/>
            <person name="Al-Bassam M.M."/>
            <person name="Zengler K."/>
        </authorList>
    </citation>
    <scope>NUCLEOTIDE SEQUENCE</scope>
</reference>
<evidence type="ECO:0000313" key="1">
    <source>
        <dbReference type="EMBL" id="KUG19404.1"/>
    </source>
</evidence>
<dbReference type="AlphaFoldDB" id="A0A0W8FEV0"/>